<evidence type="ECO:0000256" key="2">
    <source>
        <dbReference type="ARBA" id="ARBA00022475"/>
    </source>
</evidence>
<dbReference type="Proteomes" id="UP001595710">
    <property type="component" value="Unassembled WGS sequence"/>
</dbReference>
<keyword evidence="3 10" id="KW-0812">Transmembrane</keyword>
<keyword evidence="13" id="KW-1185">Reference proteome</keyword>
<dbReference type="InterPro" id="IPR026039">
    <property type="entry name" value="YfgM"/>
</dbReference>
<dbReference type="PANTHER" id="PTHR38035">
    <property type="entry name" value="UPF0070 PROTEIN YFGM"/>
    <property type="match status" value="1"/>
</dbReference>
<evidence type="ECO:0000256" key="3">
    <source>
        <dbReference type="ARBA" id="ARBA00022692"/>
    </source>
</evidence>
<evidence type="ECO:0000256" key="4">
    <source>
        <dbReference type="ARBA" id="ARBA00022989"/>
    </source>
</evidence>
<evidence type="ECO:0000256" key="7">
    <source>
        <dbReference type="ARBA" id="ARBA00024197"/>
    </source>
</evidence>
<dbReference type="Pfam" id="PF09976">
    <property type="entry name" value="TPR_21"/>
    <property type="match status" value="1"/>
</dbReference>
<accession>A0ABV7WUN6</accession>
<dbReference type="PROSITE" id="PS50005">
    <property type="entry name" value="TPR"/>
    <property type="match status" value="1"/>
</dbReference>
<name>A0ABV7WUN6_9GAMM</name>
<evidence type="ECO:0000256" key="6">
    <source>
        <dbReference type="ARBA" id="ARBA00023186"/>
    </source>
</evidence>
<organism evidence="12 13">
    <name type="scientific">Reinekea marina</name>
    <dbReference type="NCBI Taxonomy" id="1310421"/>
    <lineage>
        <taxon>Bacteria</taxon>
        <taxon>Pseudomonadati</taxon>
        <taxon>Pseudomonadota</taxon>
        <taxon>Gammaproteobacteria</taxon>
        <taxon>Oceanospirillales</taxon>
        <taxon>Saccharospirillaceae</taxon>
        <taxon>Reinekea</taxon>
    </lineage>
</organism>
<keyword evidence="4 10" id="KW-1133">Transmembrane helix</keyword>
<comment type="subcellular location">
    <subcellularLocation>
        <location evidence="1">Cell membrane</location>
        <topology evidence="1">Single-pass type II membrane protein</topology>
    </subcellularLocation>
</comment>
<protein>
    <recommendedName>
        <fullName evidence="8">Ancillary SecYEG translocon subunit</fullName>
    </recommendedName>
</protein>
<evidence type="ECO:0000256" key="1">
    <source>
        <dbReference type="ARBA" id="ARBA00004401"/>
    </source>
</evidence>
<dbReference type="SUPFAM" id="SSF48452">
    <property type="entry name" value="TPR-like"/>
    <property type="match status" value="1"/>
</dbReference>
<evidence type="ECO:0000256" key="9">
    <source>
        <dbReference type="PROSITE-ProRule" id="PRU00339"/>
    </source>
</evidence>
<dbReference type="InterPro" id="IPR018704">
    <property type="entry name" value="SecYEG/CpoB_TPR"/>
</dbReference>
<dbReference type="Gene3D" id="1.25.40.10">
    <property type="entry name" value="Tetratricopeptide repeat domain"/>
    <property type="match status" value="1"/>
</dbReference>
<feature type="domain" description="Ancillary SecYEG translocon subunit/Cell division coordinator CpoB TPR" evidence="11">
    <location>
        <begin position="13"/>
        <end position="207"/>
    </location>
</feature>
<dbReference type="PANTHER" id="PTHR38035:SF1">
    <property type="entry name" value="ANCILLARY SECYEG TRANSLOCON SUBUNIT"/>
    <property type="match status" value="1"/>
</dbReference>
<evidence type="ECO:0000313" key="13">
    <source>
        <dbReference type="Proteomes" id="UP001595710"/>
    </source>
</evidence>
<evidence type="ECO:0000256" key="5">
    <source>
        <dbReference type="ARBA" id="ARBA00023136"/>
    </source>
</evidence>
<proteinExistence type="inferred from homology"/>
<gene>
    <name evidence="12" type="ORF">ACFOND_10310</name>
</gene>
<evidence type="ECO:0000313" key="12">
    <source>
        <dbReference type="EMBL" id="MFC3702034.1"/>
    </source>
</evidence>
<keyword evidence="5 10" id="KW-0472">Membrane</keyword>
<evidence type="ECO:0000259" key="11">
    <source>
        <dbReference type="Pfam" id="PF09976"/>
    </source>
</evidence>
<feature type="repeat" description="TPR" evidence="9">
    <location>
        <begin position="159"/>
        <end position="192"/>
    </location>
</feature>
<evidence type="ECO:0000256" key="10">
    <source>
        <dbReference type="SAM" id="Phobius"/>
    </source>
</evidence>
<keyword evidence="2" id="KW-1003">Cell membrane</keyword>
<dbReference type="InterPro" id="IPR011990">
    <property type="entry name" value="TPR-like_helical_dom_sf"/>
</dbReference>
<reference evidence="13" key="1">
    <citation type="journal article" date="2019" name="Int. J. Syst. Evol. Microbiol.">
        <title>The Global Catalogue of Microorganisms (GCM) 10K type strain sequencing project: providing services to taxonomists for standard genome sequencing and annotation.</title>
        <authorList>
            <consortium name="The Broad Institute Genomics Platform"/>
            <consortium name="The Broad Institute Genome Sequencing Center for Infectious Disease"/>
            <person name="Wu L."/>
            <person name="Ma J."/>
        </authorList>
    </citation>
    <scope>NUCLEOTIDE SEQUENCE [LARGE SCALE GENOMIC DNA]</scope>
    <source>
        <strain evidence="13">CECT 8288</strain>
    </source>
</reference>
<dbReference type="InterPro" id="IPR019734">
    <property type="entry name" value="TPR_rpt"/>
</dbReference>
<feature type="transmembrane region" description="Helical" evidence="10">
    <location>
        <begin position="20"/>
        <end position="40"/>
    </location>
</feature>
<comment type="caution">
    <text evidence="12">The sequence shown here is derived from an EMBL/GenBank/DDBJ whole genome shotgun (WGS) entry which is preliminary data.</text>
</comment>
<dbReference type="EMBL" id="JBHRYN010000012">
    <property type="protein sequence ID" value="MFC3702034.1"/>
    <property type="molecule type" value="Genomic_DNA"/>
</dbReference>
<comment type="similarity">
    <text evidence="7">Belongs to the YfgM family.</text>
</comment>
<keyword evidence="9" id="KW-0802">TPR repeat</keyword>
<keyword evidence="6" id="KW-0143">Chaperone</keyword>
<evidence type="ECO:0000256" key="8">
    <source>
        <dbReference type="ARBA" id="ARBA00024235"/>
    </source>
</evidence>
<sequence>MYDTDQEQIEAIKAWWSANANWVIASVLVFIFAFAGWNWYQVDQLNHKEEASRLYDRLLVNVSASEADLDERASMISALKTDYADLGYAVMAALFEAKDSVEAKEYSAALSSLEFAYDHADESLHGVILYRKALVQFGMGELDAALATLDAITGEGHQALTFELKGDIYLAQGNESAARDAYQSAVDLSSDQGINNPYLAVKLNDLAVAE</sequence>
<dbReference type="RefSeq" id="WP_290281657.1">
    <property type="nucleotide sequence ID" value="NZ_JAUFQI010000001.1"/>
</dbReference>
<dbReference type="PIRSF" id="PIRSF006170">
    <property type="entry name" value="YfgM"/>
    <property type="match status" value="1"/>
</dbReference>